<evidence type="ECO:0000313" key="3">
    <source>
        <dbReference type="Proteomes" id="UP000202485"/>
    </source>
</evidence>
<dbReference type="PANTHER" id="PTHR12526:SF630">
    <property type="entry name" value="GLYCOSYLTRANSFERASE"/>
    <property type="match status" value="1"/>
</dbReference>
<reference evidence="3" key="1">
    <citation type="submission" date="2017-05" db="EMBL/GenBank/DDBJ databases">
        <authorList>
            <person name="Rodrigo-Torres L."/>
            <person name="Arahal R. D."/>
            <person name="Lucena T."/>
        </authorList>
    </citation>
    <scope>NUCLEOTIDE SEQUENCE [LARGE SCALE GENOMIC DNA]</scope>
    <source>
        <strain evidence="3">CECT 8715</strain>
    </source>
</reference>
<keyword evidence="3" id="KW-1185">Reference proteome</keyword>
<dbReference type="AlphaFoldDB" id="A0A238JTP1"/>
<dbReference type="EMBL" id="FXYG01000001">
    <property type="protein sequence ID" value="SMX34021.1"/>
    <property type="molecule type" value="Genomic_DNA"/>
</dbReference>
<dbReference type="InterPro" id="IPR028098">
    <property type="entry name" value="Glyco_trans_4-like_N"/>
</dbReference>
<protein>
    <submittedName>
        <fullName evidence="2">GalNAc-alpha-(1-&gt;4)-GalNAc-alpha-(1-&gt;3)-diNAcBac-PP-undecaprenol alpha-1,4-N-acetyl-D-galactosaminyltransferase</fullName>
        <ecNumber evidence="2">2.4.1.292</ecNumber>
    </submittedName>
</protein>
<dbReference type="EC" id="2.4.1.292" evidence="2"/>
<keyword evidence="2" id="KW-0328">Glycosyltransferase</keyword>
<dbReference type="Gene3D" id="3.40.50.2000">
    <property type="entry name" value="Glycogen Phosphorylase B"/>
    <property type="match status" value="2"/>
</dbReference>
<organism evidence="2 3">
    <name type="scientific">Ruegeria arenilitoris</name>
    <dbReference type="NCBI Taxonomy" id="1173585"/>
    <lineage>
        <taxon>Bacteria</taxon>
        <taxon>Pseudomonadati</taxon>
        <taxon>Pseudomonadota</taxon>
        <taxon>Alphaproteobacteria</taxon>
        <taxon>Rhodobacterales</taxon>
        <taxon>Roseobacteraceae</taxon>
        <taxon>Ruegeria</taxon>
    </lineage>
</organism>
<proteinExistence type="predicted"/>
<dbReference type="SUPFAM" id="SSF53756">
    <property type="entry name" value="UDP-Glycosyltransferase/glycogen phosphorylase"/>
    <property type="match status" value="1"/>
</dbReference>
<evidence type="ECO:0000259" key="1">
    <source>
        <dbReference type="Pfam" id="PF13579"/>
    </source>
</evidence>
<accession>A0A238JTP1</accession>
<sequence length="364" mass="39736">MSLNGLKLLFVQAGFGPGGAEKVIAMLSNHFVERGCEVHATAFSMPENGPYFSMNEKVRTSALSGRRGQLNRITHVRSVIRDLRPDVVISFLTKVNVVTLIATLDSKLPVIISERNNPRLQDAHPGWARLQSVLGRRSKAVVALTQKGLEDLPGPLRRRGRVIPNPIEPFTRAQVSNSEKARHLVSVGRLVPQKGFHLLLETMAKIHAECPWTTLTIYGEGPERPPLERLRKSLGLEGCVHLPGNTARVGEWANDADIVVGSSLYEGFHNVVAEAVVSGIPVVSFDCDYGPSEFIRHGRNGYLVPTGDVTGLAEAAIRLINDPTARAGTANESDELRALLSPERVYSAWENVVADAVARNGRMI</sequence>
<name>A0A238JTP1_9RHOB</name>
<dbReference type="RefSeq" id="WP_093961884.1">
    <property type="nucleotide sequence ID" value="NZ_FXYG01000001.1"/>
</dbReference>
<dbReference type="CDD" id="cd03820">
    <property type="entry name" value="GT4_AmsD-like"/>
    <property type="match status" value="1"/>
</dbReference>
<dbReference type="Pfam" id="PF13579">
    <property type="entry name" value="Glyco_trans_4_4"/>
    <property type="match status" value="1"/>
</dbReference>
<keyword evidence="2" id="KW-0808">Transferase</keyword>
<dbReference type="GO" id="GO:0016757">
    <property type="term" value="F:glycosyltransferase activity"/>
    <property type="evidence" value="ECO:0007669"/>
    <property type="project" value="UniProtKB-KW"/>
</dbReference>
<evidence type="ECO:0000313" key="2">
    <source>
        <dbReference type="EMBL" id="SMX34021.1"/>
    </source>
</evidence>
<feature type="domain" description="Glycosyltransferase subfamily 4-like N-terminal" evidence="1">
    <location>
        <begin position="18"/>
        <end position="165"/>
    </location>
</feature>
<dbReference type="Proteomes" id="UP000202485">
    <property type="component" value="Unassembled WGS sequence"/>
</dbReference>
<gene>
    <name evidence="2" type="primary">pglH</name>
    <name evidence="2" type="ORF">RUA8715_00291</name>
</gene>
<dbReference type="PANTHER" id="PTHR12526">
    <property type="entry name" value="GLYCOSYLTRANSFERASE"/>
    <property type="match status" value="1"/>
</dbReference>
<dbReference type="Pfam" id="PF13692">
    <property type="entry name" value="Glyco_trans_1_4"/>
    <property type="match status" value="1"/>
</dbReference>